<evidence type="ECO:0000256" key="6">
    <source>
        <dbReference type="SAM" id="Phobius"/>
    </source>
</evidence>
<dbReference type="STRING" id="121292.AU252_00255"/>
<proteinExistence type="predicted"/>
<dbReference type="GO" id="GO:0005886">
    <property type="term" value="C:plasma membrane"/>
    <property type="evidence" value="ECO:0007669"/>
    <property type="project" value="UniProtKB-SubCell"/>
</dbReference>
<feature type="transmembrane region" description="Helical" evidence="6">
    <location>
        <begin position="224"/>
        <end position="242"/>
    </location>
</feature>
<dbReference type="RefSeq" id="WP_058929004.1">
    <property type="nucleotide sequence ID" value="NZ_CP013747.1"/>
</dbReference>
<dbReference type="KEGG" id="psul:AU252_00255"/>
<comment type="subcellular location">
    <subcellularLocation>
        <location evidence="1">Cell membrane</location>
        <topology evidence="1">Multi-pass membrane protein</topology>
    </subcellularLocation>
</comment>
<dbReference type="EMBL" id="CP013747">
    <property type="protein sequence ID" value="ALV39787.1"/>
    <property type="molecule type" value="Genomic_DNA"/>
</dbReference>
<keyword evidence="3 6" id="KW-0812">Transmembrane</keyword>
<feature type="transmembrane region" description="Helical" evidence="6">
    <location>
        <begin position="106"/>
        <end position="126"/>
    </location>
</feature>
<feature type="transmembrane region" description="Helical" evidence="6">
    <location>
        <begin position="80"/>
        <end position="99"/>
    </location>
</feature>
<feature type="transmembrane region" description="Helical" evidence="6">
    <location>
        <begin position="254"/>
        <end position="272"/>
    </location>
</feature>
<dbReference type="InterPro" id="IPR001851">
    <property type="entry name" value="ABC_transp_permease"/>
</dbReference>
<feature type="transmembrane region" description="Helical" evidence="6">
    <location>
        <begin position="284"/>
        <end position="301"/>
    </location>
</feature>
<dbReference type="Proteomes" id="UP000065151">
    <property type="component" value="Chromosome"/>
</dbReference>
<name>A0A0U3QE39_9MICC</name>
<feature type="transmembrane region" description="Helical" evidence="6">
    <location>
        <begin position="56"/>
        <end position="74"/>
    </location>
</feature>
<dbReference type="GO" id="GO:0022857">
    <property type="term" value="F:transmembrane transporter activity"/>
    <property type="evidence" value="ECO:0007669"/>
    <property type="project" value="InterPro"/>
</dbReference>
<dbReference type="AlphaFoldDB" id="A0A0U3QE39"/>
<evidence type="ECO:0000256" key="2">
    <source>
        <dbReference type="ARBA" id="ARBA00022475"/>
    </source>
</evidence>
<keyword evidence="4 6" id="KW-1133">Transmembrane helix</keyword>
<feature type="transmembrane region" description="Helical" evidence="6">
    <location>
        <begin position="180"/>
        <end position="203"/>
    </location>
</feature>
<organism evidence="7">
    <name type="scientific">Pseudarthrobacter sulfonivorans</name>
    <dbReference type="NCBI Taxonomy" id="121292"/>
    <lineage>
        <taxon>Bacteria</taxon>
        <taxon>Bacillati</taxon>
        <taxon>Actinomycetota</taxon>
        <taxon>Actinomycetes</taxon>
        <taxon>Micrococcales</taxon>
        <taxon>Micrococcaceae</taxon>
        <taxon>Pseudarthrobacter</taxon>
    </lineage>
</organism>
<evidence type="ECO:0000313" key="8">
    <source>
        <dbReference type="Proteomes" id="UP000065151"/>
    </source>
</evidence>
<dbReference type="CDD" id="cd06579">
    <property type="entry name" value="TM_PBP1_transp_AraH_like"/>
    <property type="match status" value="1"/>
</dbReference>
<evidence type="ECO:0000256" key="4">
    <source>
        <dbReference type="ARBA" id="ARBA00022989"/>
    </source>
</evidence>
<dbReference type="PANTHER" id="PTHR32196:SF72">
    <property type="entry name" value="RIBOSE IMPORT PERMEASE PROTEIN RBSC"/>
    <property type="match status" value="1"/>
</dbReference>
<accession>A0A0U3QE39</accession>
<keyword evidence="2" id="KW-1003">Cell membrane</keyword>
<feature type="transmembrane region" description="Helical" evidence="6">
    <location>
        <begin position="307"/>
        <end position="324"/>
    </location>
</feature>
<gene>
    <name evidence="7" type="ORF">AU252_00255</name>
</gene>
<evidence type="ECO:0000313" key="7">
    <source>
        <dbReference type="EMBL" id="ALV39787.1"/>
    </source>
</evidence>
<evidence type="ECO:0000256" key="5">
    <source>
        <dbReference type="ARBA" id="ARBA00023136"/>
    </source>
</evidence>
<reference evidence="7 8" key="1">
    <citation type="submission" date="2015-12" db="EMBL/GenBank/DDBJ databases">
        <authorList>
            <person name="Shamseldin A."/>
            <person name="Moawad H."/>
            <person name="Abd El-Rahim W.M."/>
            <person name="Sadowsky M.J."/>
        </authorList>
    </citation>
    <scope>NUCLEOTIDE SEQUENCE [LARGE SCALE GENOMIC DNA]</scope>
    <source>
        <strain evidence="7 8">Ar51</strain>
    </source>
</reference>
<evidence type="ECO:0000256" key="1">
    <source>
        <dbReference type="ARBA" id="ARBA00004651"/>
    </source>
</evidence>
<evidence type="ECO:0008006" key="9">
    <source>
        <dbReference type="Google" id="ProtNLM"/>
    </source>
</evidence>
<dbReference type="Pfam" id="PF02653">
    <property type="entry name" value="BPD_transp_2"/>
    <property type="match status" value="1"/>
</dbReference>
<feature type="transmembrane region" description="Helical" evidence="6">
    <location>
        <begin position="25"/>
        <end position="44"/>
    </location>
</feature>
<keyword evidence="5 6" id="KW-0472">Membrane</keyword>
<sequence>MTSTAATIAANFTAPSHRGSLVRFINNYTLPLLLVAVFVVSALSTPDFATFANVRAILINTSIVGIIAVSMTAITISGNFFSLGIASSTVLAGIIFLAVSGLTGSALAGLGAAVLLSVALGVMQGLIVGAGLNPVITTLAVGSVIYGLVAITTKGAVVTAGSVDVAWLATWTFLEIPLPVYIFVLFTAVAWFLTEHTLIGRNIHLLGANRATARNSGISPQATTIWAFISFGVGLGVAGALNASQLHQMQANDLAGLTMDVIAAVLVGGTAVSGGEGSPTRSALGALLIVALGNIMLLHGLDAGWRVFLVGGIVVVLVVVLHVLRKVSTR</sequence>
<protein>
    <recommendedName>
        <fullName evidence="9">ABC transporter permease</fullName>
    </recommendedName>
</protein>
<dbReference type="PANTHER" id="PTHR32196">
    <property type="entry name" value="ABC TRANSPORTER PERMEASE PROTEIN YPHD-RELATED-RELATED"/>
    <property type="match status" value="1"/>
</dbReference>
<evidence type="ECO:0000256" key="3">
    <source>
        <dbReference type="ARBA" id="ARBA00022692"/>
    </source>
</evidence>